<accession>A0A504YAX8</accession>
<sequence length="78" mass="8246">MLAATDAKVSRVKLTTNSAPCQMSSVSLAIRAESSIHSPNSPSYVIALFHSSPRLTTLTSGWSPHKIPGDLSKHITTG</sequence>
<reference evidence="1 2" key="1">
    <citation type="submission" date="2019-04" db="EMBL/GenBank/DDBJ databases">
        <title>Annotation for the trematode Fasciola gigantica.</title>
        <authorList>
            <person name="Choi Y.-J."/>
        </authorList>
    </citation>
    <scope>NUCLEOTIDE SEQUENCE [LARGE SCALE GENOMIC DNA]</scope>
    <source>
        <strain evidence="1">Uganda_cow_1</strain>
    </source>
</reference>
<name>A0A504YAX8_FASGI</name>
<dbReference type="EMBL" id="SUNJ01012894">
    <property type="protein sequence ID" value="TPP57696.1"/>
    <property type="molecule type" value="Genomic_DNA"/>
</dbReference>
<keyword evidence="2" id="KW-1185">Reference proteome</keyword>
<proteinExistence type="predicted"/>
<dbReference type="Proteomes" id="UP000316759">
    <property type="component" value="Unassembled WGS sequence"/>
</dbReference>
<dbReference type="AlphaFoldDB" id="A0A504YAX8"/>
<evidence type="ECO:0000313" key="1">
    <source>
        <dbReference type="EMBL" id="TPP57696.1"/>
    </source>
</evidence>
<protein>
    <submittedName>
        <fullName evidence="1">Uncharacterized protein</fullName>
    </submittedName>
</protein>
<comment type="caution">
    <text evidence="1">The sequence shown here is derived from an EMBL/GenBank/DDBJ whole genome shotgun (WGS) entry which is preliminary data.</text>
</comment>
<gene>
    <name evidence="1" type="ORF">FGIG_08345</name>
</gene>
<organism evidence="1 2">
    <name type="scientific">Fasciola gigantica</name>
    <name type="common">Giant liver fluke</name>
    <dbReference type="NCBI Taxonomy" id="46835"/>
    <lineage>
        <taxon>Eukaryota</taxon>
        <taxon>Metazoa</taxon>
        <taxon>Spiralia</taxon>
        <taxon>Lophotrochozoa</taxon>
        <taxon>Platyhelminthes</taxon>
        <taxon>Trematoda</taxon>
        <taxon>Digenea</taxon>
        <taxon>Plagiorchiida</taxon>
        <taxon>Echinostomata</taxon>
        <taxon>Echinostomatoidea</taxon>
        <taxon>Fasciolidae</taxon>
        <taxon>Fasciola</taxon>
    </lineage>
</organism>
<evidence type="ECO:0000313" key="2">
    <source>
        <dbReference type="Proteomes" id="UP000316759"/>
    </source>
</evidence>